<gene>
    <name evidence="1" type="ORF">Tco_1018810</name>
</gene>
<reference evidence="1" key="1">
    <citation type="journal article" date="2022" name="Int. J. Mol. Sci.">
        <title>Draft Genome of Tanacetum Coccineum: Genomic Comparison of Closely Related Tanacetum-Family Plants.</title>
        <authorList>
            <person name="Yamashiro T."/>
            <person name="Shiraishi A."/>
            <person name="Nakayama K."/>
            <person name="Satake H."/>
        </authorList>
    </citation>
    <scope>NUCLEOTIDE SEQUENCE</scope>
</reference>
<accession>A0ABQ5FVL5</accession>
<name>A0ABQ5FVL5_9ASTR</name>
<evidence type="ECO:0000313" key="1">
    <source>
        <dbReference type="EMBL" id="GJT67330.1"/>
    </source>
</evidence>
<reference evidence="1" key="2">
    <citation type="submission" date="2022-01" db="EMBL/GenBank/DDBJ databases">
        <authorList>
            <person name="Yamashiro T."/>
            <person name="Shiraishi A."/>
            <person name="Satake H."/>
            <person name="Nakayama K."/>
        </authorList>
    </citation>
    <scope>NUCLEOTIDE SEQUENCE</scope>
</reference>
<comment type="caution">
    <text evidence="1">The sequence shown here is derived from an EMBL/GenBank/DDBJ whole genome shotgun (WGS) entry which is preliminary data.</text>
</comment>
<keyword evidence="2" id="KW-1185">Reference proteome</keyword>
<evidence type="ECO:0000313" key="2">
    <source>
        <dbReference type="Proteomes" id="UP001151760"/>
    </source>
</evidence>
<dbReference type="Proteomes" id="UP001151760">
    <property type="component" value="Unassembled WGS sequence"/>
</dbReference>
<organism evidence="1 2">
    <name type="scientific">Tanacetum coccineum</name>
    <dbReference type="NCBI Taxonomy" id="301880"/>
    <lineage>
        <taxon>Eukaryota</taxon>
        <taxon>Viridiplantae</taxon>
        <taxon>Streptophyta</taxon>
        <taxon>Embryophyta</taxon>
        <taxon>Tracheophyta</taxon>
        <taxon>Spermatophyta</taxon>
        <taxon>Magnoliopsida</taxon>
        <taxon>eudicotyledons</taxon>
        <taxon>Gunneridae</taxon>
        <taxon>Pentapetalae</taxon>
        <taxon>asterids</taxon>
        <taxon>campanulids</taxon>
        <taxon>Asterales</taxon>
        <taxon>Asteraceae</taxon>
        <taxon>Asteroideae</taxon>
        <taxon>Anthemideae</taxon>
        <taxon>Anthemidinae</taxon>
        <taxon>Tanacetum</taxon>
    </lineage>
</organism>
<sequence>MCVLHTLSSHHGVSAIISEQGVEVAKSSNYSRQIEVGERVLRLWWTRQVITLTKSNGYRVVGNQELVWDKEFWVLRIRSRESPYNGYQLGLESGWGHTERIDINQITFTTCLEVSRREDEWSNRYGSETVGANWTEVWKRSWVCMGRDHIVKGALGGGQDLSVILVEQGIGKDGNSSMIVYVGWGVDLALWRNSVVMGSEVLWSRSQDVKSEGTGMMYGSEGVLETLLTVSCSSLVRMGMCCGEWLVIKRRDKSVRGERIGDATQ</sequence>
<dbReference type="EMBL" id="BQNB010017798">
    <property type="protein sequence ID" value="GJT67330.1"/>
    <property type="molecule type" value="Genomic_DNA"/>
</dbReference>
<protein>
    <submittedName>
        <fullName evidence="1">Uncharacterized protein</fullName>
    </submittedName>
</protein>
<proteinExistence type="predicted"/>